<dbReference type="AlphaFoldDB" id="A0A8T4C6K7"/>
<name>A0A8T4C6K7_9ARCH</name>
<dbReference type="Pfam" id="PF01199">
    <property type="entry name" value="Ribosomal_L34e"/>
    <property type="match status" value="1"/>
</dbReference>
<gene>
    <name evidence="5" type="ORF">FJY86_00540</name>
</gene>
<organism evidence="5 6">
    <name type="scientific">Candidatus Iainarchaeum sp</name>
    <dbReference type="NCBI Taxonomy" id="3101447"/>
    <lineage>
        <taxon>Archaea</taxon>
        <taxon>Candidatus Iainarchaeota</taxon>
        <taxon>Candidatus Iainarchaeia</taxon>
        <taxon>Candidatus Iainarchaeales</taxon>
        <taxon>Candidatus Iainarchaeaceae</taxon>
        <taxon>Candidatus Iainarchaeum</taxon>
    </lineage>
</organism>
<dbReference type="PRINTS" id="PR01250">
    <property type="entry name" value="RIBOSOMALL34"/>
</dbReference>
<evidence type="ECO:0000256" key="1">
    <source>
        <dbReference type="ARBA" id="ARBA00009875"/>
    </source>
</evidence>
<dbReference type="GO" id="GO:0006412">
    <property type="term" value="P:translation"/>
    <property type="evidence" value="ECO:0007669"/>
    <property type="project" value="InterPro"/>
</dbReference>
<proteinExistence type="inferred from homology"/>
<dbReference type="Proteomes" id="UP000774699">
    <property type="component" value="Unassembled WGS sequence"/>
</dbReference>
<protein>
    <recommendedName>
        <fullName evidence="7">50S ribosomal protein L34e</fullName>
    </recommendedName>
</protein>
<dbReference type="Gene3D" id="6.20.340.10">
    <property type="match status" value="1"/>
</dbReference>
<evidence type="ECO:0008006" key="7">
    <source>
        <dbReference type="Google" id="ProtNLM"/>
    </source>
</evidence>
<evidence type="ECO:0000313" key="5">
    <source>
        <dbReference type="EMBL" id="MBM3281814.1"/>
    </source>
</evidence>
<dbReference type="InterPro" id="IPR038562">
    <property type="entry name" value="Ribosomal_eL34_C_sf"/>
</dbReference>
<keyword evidence="3" id="KW-0687">Ribonucleoprotein</keyword>
<dbReference type="EMBL" id="VGJJ01000002">
    <property type="protein sequence ID" value="MBM3281814.1"/>
    <property type="molecule type" value="Genomic_DNA"/>
</dbReference>
<keyword evidence="2" id="KW-0689">Ribosomal protein</keyword>
<evidence type="ECO:0000313" key="6">
    <source>
        <dbReference type="Proteomes" id="UP000774699"/>
    </source>
</evidence>
<comment type="similarity">
    <text evidence="1">Belongs to the eukaryotic ribosomal protein eL34 family.</text>
</comment>
<feature type="region of interest" description="Disordered" evidence="4">
    <location>
        <begin position="1"/>
        <end position="28"/>
    </location>
</feature>
<sequence>MPSKSERRKLRGFRRTAKATRMITKGKKHKKLRCANCNAVLHGVAHGANRSRMAKISKTQRRPTGMMSGILCNTCKRIIITEVAKVDAGIKKMSDTDISIRNYMKQIEKQVK</sequence>
<dbReference type="GO" id="GO:0003735">
    <property type="term" value="F:structural constituent of ribosome"/>
    <property type="evidence" value="ECO:0007669"/>
    <property type="project" value="InterPro"/>
</dbReference>
<evidence type="ECO:0000256" key="3">
    <source>
        <dbReference type="ARBA" id="ARBA00023274"/>
    </source>
</evidence>
<evidence type="ECO:0000256" key="2">
    <source>
        <dbReference type="ARBA" id="ARBA00022980"/>
    </source>
</evidence>
<evidence type="ECO:0000256" key="4">
    <source>
        <dbReference type="SAM" id="MobiDB-lite"/>
    </source>
</evidence>
<dbReference type="GO" id="GO:0005840">
    <property type="term" value="C:ribosome"/>
    <property type="evidence" value="ECO:0007669"/>
    <property type="project" value="UniProtKB-KW"/>
</dbReference>
<dbReference type="GO" id="GO:1990904">
    <property type="term" value="C:ribonucleoprotein complex"/>
    <property type="evidence" value="ECO:0007669"/>
    <property type="project" value="UniProtKB-KW"/>
</dbReference>
<accession>A0A8T4C6K7</accession>
<reference evidence="5" key="1">
    <citation type="submission" date="2019-03" db="EMBL/GenBank/DDBJ databases">
        <title>Lake Tanganyika Metagenome-Assembled Genomes (MAGs).</title>
        <authorList>
            <person name="Tran P."/>
        </authorList>
    </citation>
    <scope>NUCLEOTIDE SEQUENCE</scope>
    <source>
        <strain evidence="5">M_DeepCast_50m_m2_156</strain>
    </source>
</reference>
<dbReference type="InterPro" id="IPR008195">
    <property type="entry name" value="Ribosomal_eL34"/>
</dbReference>
<comment type="caution">
    <text evidence="5">The sequence shown here is derived from an EMBL/GenBank/DDBJ whole genome shotgun (WGS) entry which is preliminary data.</text>
</comment>